<keyword evidence="2" id="KW-1185">Reference proteome</keyword>
<sequence length="44" mass="4714">YALSATSRYQSSPGDAHWVAVIRLYCDVGSPPALSILSVLSAYK</sequence>
<reference evidence="1 2" key="1">
    <citation type="journal article" date="2018" name="Front. Plant Sci.">
        <title>Red Clover (Trifolium pratense) and Zigzag Clover (T. medium) - A Picture of Genomic Similarities and Differences.</title>
        <authorList>
            <person name="Dluhosova J."/>
            <person name="Istvanek J."/>
            <person name="Nedelnik J."/>
            <person name="Repkova J."/>
        </authorList>
    </citation>
    <scope>NUCLEOTIDE SEQUENCE [LARGE SCALE GENOMIC DNA]</scope>
    <source>
        <strain evidence="2">cv. 10/8</strain>
        <tissue evidence="1">Leaf</tissue>
    </source>
</reference>
<organism evidence="1 2">
    <name type="scientific">Trifolium medium</name>
    <dbReference type="NCBI Taxonomy" id="97028"/>
    <lineage>
        <taxon>Eukaryota</taxon>
        <taxon>Viridiplantae</taxon>
        <taxon>Streptophyta</taxon>
        <taxon>Embryophyta</taxon>
        <taxon>Tracheophyta</taxon>
        <taxon>Spermatophyta</taxon>
        <taxon>Magnoliopsida</taxon>
        <taxon>eudicotyledons</taxon>
        <taxon>Gunneridae</taxon>
        <taxon>Pentapetalae</taxon>
        <taxon>rosids</taxon>
        <taxon>fabids</taxon>
        <taxon>Fabales</taxon>
        <taxon>Fabaceae</taxon>
        <taxon>Papilionoideae</taxon>
        <taxon>50 kb inversion clade</taxon>
        <taxon>NPAAA clade</taxon>
        <taxon>Hologalegina</taxon>
        <taxon>IRL clade</taxon>
        <taxon>Trifolieae</taxon>
        <taxon>Trifolium</taxon>
    </lineage>
</organism>
<comment type="caution">
    <text evidence="1">The sequence shown here is derived from an EMBL/GenBank/DDBJ whole genome shotgun (WGS) entry which is preliminary data.</text>
</comment>
<feature type="non-terminal residue" evidence="1">
    <location>
        <position position="1"/>
    </location>
</feature>
<evidence type="ECO:0000313" key="1">
    <source>
        <dbReference type="EMBL" id="MCI97296.1"/>
    </source>
</evidence>
<name>A0A392WAM4_9FABA</name>
<proteinExistence type="predicted"/>
<dbReference type="Proteomes" id="UP000265520">
    <property type="component" value="Unassembled WGS sequence"/>
</dbReference>
<accession>A0A392WAM4</accession>
<dbReference type="AlphaFoldDB" id="A0A392WAM4"/>
<evidence type="ECO:0000313" key="2">
    <source>
        <dbReference type="Proteomes" id="UP000265520"/>
    </source>
</evidence>
<dbReference type="EMBL" id="LXQA011439366">
    <property type="protein sequence ID" value="MCI97296.1"/>
    <property type="molecule type" value="Genomic_DNA"/>
</dbReference>
<protein>
    <submittedName>
        <fullName evidence="1">Uncharacterized protein</fullName>
    </submittedName>
</protein>